<keyword evidence="4 5" id="KW-0663">Pyridoxal phosphate</keyword>
<dbReference type="RefSeq" id="WP_353943976.1">
    <property type="nucleotide sequence ID" value="NZ_CP159534.1"/>
</dbReference>
<dbReference type="InterPro" id="IPR015422">
    <property type="entry name" value="PyrdxlP-dep_Trfase_small"/>
</dbReference>
<keyword evidence="3" id="KW-0808">Transferase</keyword>
<evidence type="ECO:0000256" key="1">
    <source>
        <dbReference type="ARBA" id="ARBA00001933"/>
    </source>
</evidence>
<dbReference type="PIRSF" id="PIRSF000521">
    <property type="entry name" value="Transaminase_4ab_Lys_Orn"/>
    <property type="match status" value="1"/>
</dbReference>
<keyword evidence="2 6" id="KW-0032">Aminotransferase</keyword>
<dbReference type="Gene3D" id="3.90.1150.10">
    <property type="entry name" value="Aspartate Aminotransferase, domain 1"/>
    <property type="match status" value="1"/>
</dbReference>
<proteinExistence type="inferred from homology"/>
<gene>
    <name evidence="6" type="ORF">ABII15_21695</name>
</gene>
<comment type="cofactor">
    <cofactor evidence="1">
        <name>pyridoxal 5'-phosphate</name>
        <dbReference type="ChEBI" id="CHEBI:597326"/>
    </cofactor>
</comment>
<protein>
    <submittedName>
        <fullName evidence="6">Aminotransferase class III-fold pyridoxal phosphate-dependent enzyme</fullName>
    </submittedName>
</protein>
<dbReference type="SUPFAM" id="SSF53383">
    <property type="entry name" value="PLP-dependent transferases"/>
    <property type="match status" value="1"/>
</dbReference>
<dbReference type="InterPro" id="IPR015424">
    <property type="entry name" value="PyrdxlP-dep_Trfase"/>
</dbReference>
<dbReference type="Pfam" id="PF00202">
    <property type="entry name" value="Aminotran_3"/>
    <property type="match status" value="1"/>
</dbReference>
<dbReference type="KEGG" id="stac:ABII15_21695"/>
<dbReference type="FunFam" id="3.40.640.10:FF:000004">
    <property type="entry name" value="Acetylornithine aminotransferase"/>
    <property type="match status" value="1"/>
</dbReference>
<dbReference type="GO" id="GO:0030170">
    <property type="term" value="F:pyridoxal phosphate binding"/>
    <property type="evidence" value="ECO:0007669"/>
    <property type="project" value="InterPro"/>
</dbReference>
<dbReference type="GO" id="GO:0008483">
    <property type="term" value="F:transaminase activity"/>
    <property type="evidence" value="ECO:0007669"/>
    <property type="project" value="UniProtKB-KW"/>
</dbReference>
<evidence type="ECO:0000313" key="6">
    <source>
        <dbReference type="EMBL" id="XCJ72411.1"/>
    </source>
</evidence>
<comment type="similarity">
    <text evidence="5">Belongs to the class-III pyridoxal-phosphate-dependent aminotransferase family.</text>
</comment>
<evidence type="ECO:0000256" key="4">
    <source>
        <dbReference type="ARBA" id="ARBA00022898"/>
    </source>
</evidence>
<reference evidence="6" key="1">
    <citation type="submission" date="2024-06" db="EMBL/GenBank/DDBJ databases">
        <title>Streptomyces sp. strain HUAS MG91 genome sequences.</title>
        <authorList>
            <person name="Mo P."/>
        </authorList>
    </citation>
    <scope>NUCLEOTIDE SEQUENCE</scope>
    <source>
        <strain evidence="6">HUAS MG91</strain>
    </source>
</reference>
<name>A0AAU8IVG8_9ACTN</name>
<evidence type="ECO:0000256" key="5">
    <source>
        <dbReference type="RuleBase" id="RU003560"/>
    </source>
</evidence>
<dbReference type="PANTHER" id="PTHR11986:SF79">
    <property type="entry name" value="ACETYLORNITHINE AMINOTRANSFERASE, MITOCHONDRIAL"/>
    <property type="match status" value="1"/>
</dbReference>
<evidence type="ECO:0000256" key="2">
    <source>
        <dbReference type="ARBA" id="ARBA00022576"/>
    </source>
</evidence>
<accession>A0AAU8IVG8</accession>
<dbReference type="GO" id="GO:0042802">
    <property type="term" value="F:identical protein binding"/>
    <property type="evidence" value="ECO:0007669"/>
    <property type="project" value="TreeGrafter"/>
</dbReference>
<dbReference type="InterPro" id="IPR005814">
    <property type="entry name" value="Aminotrans_3"/>
</dbReference>
<sequence length="387" mass="40819">MAHWPPLFYSAPLEIVAGEGRELMAADGRRYLDFYGGVAVNLLGYADPELDKAVSEQMASGVVHCSTFYLHRKQVELAEAVAARSGIPDAAVFFTTSGSEAVEAALLAVREFRGAERVLAVEGSYHGRTLGALACTGQPAWQGRVRNPFPVTFLDERRDLSAEVGDDVAALIAEPVQGVAGAVPLARGRLRGYQDVLAPAGVPLVVDEVQTGWGRTGRWWGYEWHDVRPDVIVFAKGLGGGFTIGGVVGRREILDALPMPSISTFGGGPLAAAAGLRVVQAVEERGLVAHAGRLGRLLAHELGRRLGDRARVQGQGLLLGIAFHDAAGEPDAALAAAVHEECRHRGLLVGLGGTAGNCLRLMPPLTLTEEEARCGTELLVAAVATCS</sequence>
<dbReference type="PANTHER" id="PTHR11986">
    <property type="entry name" value="AMINOTRANSFERASE CLASS III"/>
    <property type="match status" value="1"/>
</dbReference>
<dbReference type="CDD" id="cd00610">
    <property type="entry name" value="OAT_like"/>
    <property type="match status" value="1"/>
</dbReference>
<dbReference type="EMBL" id="CP159534">
    <property type="protein sequence ID" value="XCJ72411.1"/>
    <property type="molecule type" value="Genomic_DNA"/>
</dbReference>
<evidence type="ECO:0000256" key="3">
    <source>
        <dbReference type="ARBA" id="ARBA00022679"/>
    </source>
</evidence>
<dbReference type="AlphaFoldDB" id="A0AAU8IVG8"/>
<organism evidence="6">
    <name type="scientific">Streptomyces tabacisoli</name>
    <dbReference type="NCBI Taxonomy" id="3156398"/>
    <lineage>
        <taxon>Bacteria</taxon>
        <taxon>Bacillati</taxon>
        <taxon>Actinomycetota</taxon>
        <taxon>Actinomycetes</taxon>
        <taxon>Kitasatosporales</taxon>
        <taxon>Streptomycetaceae</taxon>
        <taxon>Streptomyces</taxon>
    </lineage>
</organism>
<dbReference type="Gene3D" id="3.40.640.10">
    <property type="entry name" value="Type I PLP-dependent aspartate aminotransferase-like (Major domain)"/>
    <property type="match status" value="1"/>
</dbReference>
<dbReference type="InterPro" id="IPR050103">
    <property type="entry name" value="Class-III_PLP-dep_AT"/>
</dbReference>
<dbReference type="InterPro" id="IPR015421">
    <property type="entry name" value="PyrdxlP-dep_Trfase_major"/>
</dbReference>